<gene>
    <name evidence="1" type="ORF">D3M96_05960</name>
</gene>
<evidence type="ECO:0000313" key="1">
    <source>
        <dbReference type="EMBL" id="AYN20114.1"/>
    </source>
</evidence>
<dbReference type="AlphaFoldDB" id="A0A3G2HSU5"/>
<dbReference type="Proteomes" id="UP000268070">
    <property type="component" value="Chromosome"/>
</dbReference>
<reference evidence="1 2" key="1">
    <citation type="submission" date="2018-09" db="EMBL/GenBank/DDBJ databases">
        <title>Complete genome sequence of the hydrocarbonoclastic bacterium Alcaligenes aquatilis QD168, isolated from a crude-oil polluted marine sediment of Central Chile.</title>
        <authorList>
            <person name="Duran R.E."/>
            <person name="Barra B."/>
            <person name="Salva-Serra F."/>
            <person name="Mendez V."/>
            <person name="Moore E.R.B."/>
            <person name="Seeger M."/>
        </authorList>
    </citation>
    <scope>NUCLEOTIDE SEQUENCE [LARGE SCALE GENOMIC DNA]</scope>
    <source>
        <strain evidence="1 2">QD168</strain>
    </source>
</reference>
<evidence type="ECO:0000313" key="2">
    <source>
        <dbReference type="Proteomes" id="UP000268070"/>
    </source>
</evidence>
<dbReference type="KEGG" id="aaqu:D3M96_05960"/>
<sequence>MKGRRAGVWGVQEGVSGVQQSMPAYAQICPKKIVGLLGQIWGKMAAKTCQSMPKASYGEVWRIIYNMLIIKDK</sequence>
<organism evidence="1 2">
    <name type="scientific">Alcaligenes aquatilis</name>
    <dbReference type="NCBI Taxonomy" id="323284"/>
    <lineage>
        <taxon>Bacteria</taxon>
        <taxon>Pseudomonadati</taxon>
        <taxon>Pseudomonadota</taxon>
        <taxon>Betaproteobacteria</taxon>
        <taxon>Burkholderiales</taxon>
        <taxon>Alcaligenaceae</taxon>
        <taxon>Alcaligenes</taxon>
    </lineage>
</organism>
<protein>
    <submittedName>
        <fullName evidence="1">Uncharacterized protein</fullName>
    </submittedName>
</protein>
<name>A0A3G2HSU5_9BURK</name>
<proteinExistence type="predicted"/>
<accession>A0A3G2HSU5</accession>
<dbReference type="EMBL" id="CP032153">
    <property type="protein sequence ID" value="AYN20114.1"/>
    <property type="molecule type" value="Genomic_DNA"/>
</dbReference>